<dbReference type="Proteomes" id="UP000828390">
    <property type="component" value="Unassembled WGS sequence"/>
</dbReference>
<organism evidence="2 3">
    <name type="scientific">Dreissena polymorpha</name>
    <name type="common">Zebra mussel</name>
    <name type="synonym">Mytilus polymorpha</name>
    <dbReference type="NCBI Taxonomy" id="45954"/>
    <lineage>
        <taxon>Eukaryota</taxon>
        <taxon>Metazoa</taxon>
        <taxon>Spiralia</taxon>
        <taxon>Lophotrochozoa</taxon>
        <taxon>Mollusca</taxon>
        <taxon>Bivalvia</taxon>
        <taxon>Autobranchia</taxon>
        <taxon>Heteroconchia</taxon>
        <taxon>Euheterodonta</taxon>
        <taxon>Imparidentia</taxon>
        <taxon>Neoheterodontei</taxon>
        <taxon>Myida</taxon>
        <taxon>Dreissenoidea</taxon>
        <taxon>Dreissenidae</taxon>
        <taxon>Dreissena</taxon>
    </lineage>
</organism>
<evidence type="ECO:0000256" key="1">
    <source>
        <dbReference type="SAM" id="MobiDB-lite"/>
    </source>
</evidence>
<evidence type="ECO:0000313" key="2">
    <source>
        <dbReference type="EMBL" id="KAH3718127.1"/>
    </source>
</evidence>
<feature type="region of interest" description="Disordered" evidence="1">
    <location>
        <begin position="24"/>
        <end position="79"/>
    </location>
</feature>
<gene>
    <name evidence="2" type="ORF">DPMN_060926</name>
</gene>
<dbReference type="EMBL" id="JAIWYP010000013">
    <property type="protein sequence ID" value="KAH3718127.1"/>
    <property type="molecule type" value="Genomic_DNA"/>
</dbReference>
<comment type="caution">
    <text evidence="2">The sequence shown here is derived from an EMBL/GenBank/DDBJ whole genome shotgun (WGS) entry which is preliminary data.</text>
</comment>
<reference evidence="2" key="1">
    <citation type="journal article" date="2019" name="bioRxiv">
        <title>The Genome of the Zebra Mussel, Dreissena polymorpha: A Resource for Invasive Species Research.</title>
        <authorList>
            <person name="McCartney M.A."/>
            <person name="Auch B."/>
            <person name="Kono T."/>
            <person name="Mallez S."/>
            <person name="Zhang Y."/>
            <person name="Obille A."/>
            <person name="Becker A."/>
            <person name="Abrahante J.E."/>
            <person name="Garbe J."/>
            <person name="Badalamenti J.P."/>
            <person name="Herman A."/>
            <person name="Mangelson H."/>
            <person name="Liachko I."/>
            <person name="Sullivan S."/>
            <person name="Sone E.D."/>
            <person name="Koren S."/>
            <person name="Silverstein K.A.T."/>
            <person name="Beckman K.B."/>
            <person name="Gohl D.M."/>
        </authorList>
    </citation>
    <scope>NUCLEOTIDE SEQUENCE</scope>
    <source>
        <strain evidence="2">Duluth1</strain>
        <tissue evidence="2">Whole animal</tissue>
    </source>
</reference>
<name>A0A9D4HGL3_DREPO</name>
<dbReference type="AlphaFoldDB" id="A0A9D4HGL3"/>
<sequence>MSGACSALVTGWPGIAVPPGSAHLTKTNNKPLNVTGSAPSVESVRDSWNSGFPRTRGNPLAGSRRDKHAPLIRSCDRPL</sequence>
<feature type="compositionally biased region" description="Polar residues" evidence="1">
    <location>
        <begin position="24"/>
        <end position="52"/>
    </location>
</feature>
<evidence type="ECO:0000313" key="3">
    <source>
        <dbReference type="Proteomes" id="UP000828390"/>
    </source>
</evidence>
<proteinExistence type="predicted"/>
<keyword evidence="3" id="KW-1185">Reference proteome</keyword>
<accession>A0A9D4HGL3</accession>
<reference evidence="2" key="2">
    <citation type="submission" date="2020-11" db="EMBL/GenBank/DDBJ databases">
        <authorList>
            <person name="McCartney M.A."/>
            <person name="Auch B."/>
            <person name="Kono T."/>
            <person name="Mallez S."/>
            <person name="Becker A."/>
            <person name="Gohl D.M."/>
            <person name="Silverstein K.A.T."/>
            <person name="Koren S."/>
            <person name="Bechman K.B."/>
            <person name="Herman A."/>
            <person name="Abrahante J.E."/>
            <person name="Garbe J."/>
        </authorList>
    </citation>
    <scope>NUCLEOTIDE SEQUENCE</scope>
    <source>
        <strain evidence="2">Duluth1</strain>
        <tissue evidence="2">Whole animal</tissue>
    </source>
</reference>
<protein>
    <submittedName>
        <fullName evidence="2">Uncharacterized protein</fullName>
    </submittedName>
</protein>